<comment type="caution">
    <text evidence="2">The sequence shown here is derived from an EMBL/GenBank/DDBJ whole genome shotgun (WGS) entry which is preliminary data.</text>
</comment>
<keyword evidence="3" id="KW-1185">Reference proteome</keyword>
<protein>
    <submittedName>
        <fullName evidence="2">Uncharacterized protein</fullName>
    </submittedName>
</protein>
<organism evidence="2 3">
    <name type="scientific">Psophocarpus tetragonolobus</name>
    <name type="common">Winged bean</name>
    <name type="synonym">Dolichos tetragonolobus</name>
    <dbReference type="NCBI Taxonomy" id="3891"/>
    <lineage>
        <taxon>Eukaryota</taxon>
        <taxon>Viridiplantae</taxon>
        <taxon>Streptophyta</taxon>
        <taxon>Embryophyta</taxon>
        <taxon>Tracheophyta</taxon>
        <taxon>Spermatophyta</taxon>
        <taxon>Magnoliopsida</taxon>
        <taxon>eudicotyledons</taxon>
        <taxon>Gunneridae</taxon>
        <taxon>Pentapetalae</taxon>
        <taxon>rosids</taxon>
        <taxon>fabids</taxon>
        <taxon>Fabales</taxon>
        <taxon>Fabaceae</taxon>
        <taxon>Papilionoideae</taxon>
        <taxon>50 kb inversion clade</taxon>
        <taxon>NPAAA clade</taxon>
        <taxon>indigoferoid/millettioid clade</taxon>
        <taxon>Phaseoleae</taxon>
        <taxon>Psophocarpus</taxon>
    </lineage>
</organism>
<dbReference type="EMBL" id="JAYMYS010000003">
    <property type="protein sequence ID" value="KAK7401178.1"/>
    <property type="molecule type" value="Genomic_DNA"/>
</dbReference>
<evidence type="ECO:0000256" key="1">
    <source>
        <dbReference type="SAM" id="MobiDB-lite"/>
    </source>
</evidence>
<dbReference type="Proteomes" id="UP001386955">
    <property type="component" value="Unassembled WGS sequence"/>
</dbReference>
<evidence type="ECO:0000313" key="3">
    <source>
        <dbReference type="Proteomes" id="UP001386955"/>
    </source>
</evidence>
<name>A0AAN9SP86_PSOTE</name>
<proteinExistence type="predicted"/>
<sequence>MKRLSGDKKSGGYGGCVVVGGIMTLPRSEPPLQPTKLAQPCYTSSIPIAENLVSPPDPQLHTMLNKRKRSSNRVRRGASNLMSLASSRGDPAHVEPSLQPSASTITIIPPLG</sequence>
<gene>
    <name evidence="2" type="ORF">VNO78_12499</name>
</gene>
<feature type="region of interest" description="Disordered" evidence="1">
    <location>
        <begin position="84"/>
        <end position="112"/>
    </location>
</feature>
<accession>A0AAN9SP86</accession>
<dbReference type="AlphaFoldDB" id="A0AAN9SP86"/>
<evidence type="ECO:0000313" key="2">
    <source>
        <dbReference type="EMBL" id="KAK7401178.1"/>
    </source>
</evidence>
<reference evidence="2 3" key="1">
    <citation type="submission" date="2024-01" db="EMBL/GenBank/DDBJ databases">
        <title>The genomes of 5 underutilized Papilionoideae crops provide insights into root nodulation and disease resistanc.</title>
        <authorList>
            <person name="Jiang F."/>
        </authorList>
    </citation>
    <scope>NUCLEOTIDE SEQUENCE [LARGE SCALE GENOMIC DNA]</scope>
    <source>
        <strain evidence="2">DUOXIRENSHENG_FW03</strain>
        <tissue evidence="2">Leaves</tissue>
    </source>
</reference>